<evidence type="ECO:0000256" key="5">
    <source>
        <dbReference type="ARBA" id="ARBA00023034"/>
    </source>
</evidence>
<evidence type="ECO:0000313" key="7">
    <source>
        <dbReference type="EMBL" id="EXC28557.1"/>
    </source>
</evidence>
<keyword evidence="4" id="KW-0735">Signal-anchor</keyword>
<evidence type="ECO:0000313" key="8">
    <source>
        <dbReference type="Proteomes" id="UP000030645"/>
    </source>
</evidence>
<dbReference type="EMBL" id="KE346167">
    <property type="protein sequence ID" value="EXC28557.1"/>
    <property type="molecule type" value="Genomic_DNA"/>
</dbReference>
<accession>W9S6D5</accession>
<gene>
    <name evidence="7" type="ORF">L484_005400</name>
</gene>
<keyword evidence="3" id="KW-0328">Glycosyltransferase</keyword>
<keyword evidence="5" id="KW-0333">Golgi apparatus</keyword>
<dbReference type="eggNOG" id="KOG1021">
    <property type="taxonomic scope" value="Eukaryota"/>
</dbReference>
<dbReference type="Proteomes" id="UP000030645">
    <property type="component" value="Unassembled WGS sequence"/>
</dbReference>
<dbReference type="InterPro" id="IPR040911">
    <property type="entry name" value="Exostosin_GT47"/>
</dbReference>
<evidence type="ECO:0000256" key="1">
    <source>
        <dbReference type="ARBA" id="ARBA00004323"/>
    </source>
</evidence>
<dbReference type="GO" id="GO:0000139">
    <property type="term" value="C:Golgi membrane"/>
    <property type="evidence" value="ECO:0007669"/>
    <property type="project" value="UniProtKB-SubCell"/>
</dbReference>
<dbReference type="PANTHER" id="PTHR11062:SF124">
    <property type="entry name" value="XYLOGALACTURONAN BETA-1,3-XYLOSYLTRANSFERASE"/>
    <property type="match status" value="1"/>
</dbReference>
<evidence type="ECO:0000256" key="4">
    <source>
        <dbReference type="ARBA" id="ARBA00022968"/>
    </source>
</evidence>
<comment type="similarity">
    <text evidence="2">Belongs to the glycosyltransferase 47 family.</text>
</comment>
<evidence type="ECO:0000259" key="6">
    <source>
        <dbReference type="Pfam" id="PF03016"/>
    </source>
</evidence>
<keyword evidence="4" id="KW-0812">Transmembrane</keyword>
<evidence type="ECO:0000256" key="2">
    <source>
        <dbReference type="ARBA" id="ARBA00010271"/>
    </source>
</evidence>
<comment type="subcellular location">
    <subcellularLocation>
        <location evidence="1">Golgi apparatus membrane</location>
        <topology evidence="1">Single-pass type II membrane protein</topology>
    </subcellularLocation>
</comment>
<reference evidence="8" key="1">
    <citation type="submission" date="2013-01" db="EMBL/GenBank/DDBJ databases">
        <title>Draft Genome Sequence of a Mulberry Tree, Morus notabilis C.K. Schneid.</title>
        <authorList>
            <person name="He N."/>
            <person name="Zhao S."/>
        </authorList>
    </citation>
    <scope>NUCLEOTIDE SEQUENCE</scope>
</reference>
<dbReference type="PANTHER" id="PTHR11062">
    <property type="entry name" value="EXOSTOSIN HEPARAN SULFATE GLYCOSYLTRANSFERASE -RELATED"/>
    <property type="match status" value="1"/>
</dbReference>
<name>W9S6D5_9ROSA</name>
<protein>
    <submittedName>
        <fullName evidence="7">Putative glycosyltransferase</fullName>
    </submittedName>
</protein>
<dbReference type="AlphaFoldDB" id="W9S6D5"/>
<dbReference type="InterPro" id="IPR004263">
    <property type="entry name" value="Exostosin"/>
</dbReference>
<proteinExistence type="inferred from homology"/>
<keyword evidence="7" id="KW-0808">Transferase</keyword>
<feature type="domain" description="Exostosin GT47" evidence="6">
    <location>
        <begin position="123"/>
        <end position="183"/>
    </location>
</feature>
<feature type="domain" description="Exostosin GT47" evidence="6">
    <location>
        <begin position="3"/>
        <end position="117"/>
    </location>
</feature>
<dbReference type="GO" id="GO:0016757">
    <property type="term" value="F:glycosyltransferase activity"/>
    <property type="evidence" value="ECO:0007669"/>
    <property type="project" value="UniProtKB-KW"/>
</dbReference>
<dbReference type="Pfam" id="PF03016">
    <property type="entry name" value="Exostosin_GT47"/>
    <property type="match status" value="2"/>
</dbReference>
<evidence type="ECO:0000256" key="3">
    <source>
        <dbReference type="ARBA" id="ARBA00022676"/>
    </source>
</evidence>
<sequence length="203" mass="23516">MVKRFKVWSYKEGEHPIFHIGAVNNIYAIEGQFIDEIESEKSPFKARNPNEAHAFFLPFSVTNVVHYVYKPIMSKDDYKRDRLHRLVNDYIGVVANKYPFWNRSNGADHFMVSCHDWVINLLCLCPSGFEVASPRVVEAIYAGCVPVIISDNYSLPFSDVLNWKKFSVEIPVSKIPEIKNILKGVSNEKYLKMYKCVSKVRFQ</sequence>
<keyword evidence="8" id="KW-1185">Reference proteome</keyword>
<organism evidence="7 8">
    <name type="scientific">Morus notabilis</name>
    <dbReference type="NCBI Taxonomy" id="981085"/>
    <lineage>
        <taxon>Eukaryota</taxon>
        <taxon>Viridiplantae</taxon>
        <taxon>Streptophyta</taxon>
        <taxon>Embryophyta</taxon>
        <taxon>Tracheophyta</taxon>
        <taxon>Spermatophyta</taxon>
        <taxon>Magnoliopsida</taxon>
        <taxon>eudicotyledons</taxon>
        <taxon>Gunneridae</taxon>
        <taxon>Pentapetalae</taxon>
        <taxon>rosids</taxon>
        <taxon>fabids</taxon>
        <taxon>Rosales</taxon>
        <taxon>Moraceae</taxon>
        <taxon>Moreae</taxon>
        <taxon>Morus</taxon>
    </lineage>
</organism>